<feature type="domain" description="Response regulatory" evidence="9">
    <location>
        <begin position="5"/>
        <end position="118"/>
    </location>
</feature>
<dbReference type="InterPro" id="IPR016032">
    <property type="entry name" value="Sig_transdc_resp-reg_C-effctor"/>
</dbReference>
<evidence type="ECO:0000256" key="7">
    <source>
        <dbReference type="PROSITE-ProRule" id="PRU00169"/>
    </source>
</evidence>
<evidence type="ECO:0000256" key="5">
    <source>
        <dbReference type="ARBA" id="ARBA00023125"/>
    </source>
</evidence>
<evidence type="ECO:0000256" key="1">
    <source>
        <dbReference type="ARBA" id="ARBA00004496"/>
    </source>
</evidence>
<keyword evidence="6" id="KW-0804">Transcription</keyword>
<dbReference type="GO" id="GO:0000156">
    <property type="term" value="F:phosphorelay response regulator activity"/>
    <property type="evidence" value="ECO:0007669"/>
    <property type="project" value="TreeGrafter"/>
</dbReference>
<dbReference type="Gene3D" id="3.40.50.2300">
    <property type="match status" value="1"/>
</dbReference>
<dbReference type="SUPFAM" id="SSF46894">
    <property type="entry name" value="C-terminal effector domain of the bipartite response regulators"/>
    <property type="match status" value="1"/>
</dbReference>
<dbReference type="OrthoDB" id="9790442at2"/>
<reference evidence="11 12" key="1">
    <citation type="journal article" date="2009" name="Int. J. Syst. Evol. Microbiol.">
        <title>Paenibacillus contaminans sp. nov., isolated from a contaminated laboratory plate.</title>
        <authorList>
            <person name="Chou J.H."/>
            <person name="Lee J.H."/>
            <person name="Lin M.C."/>
            <person name="Chang P.S."/>
            <person name="Arun A.B."/>
            <person name="Young C.C."/>
            <person name="Chen W.M."/>
        </authorList>
    </citation>
    <scope>NUCLEOTIDE SEQUENCE [LARGE SCALE GENOMIC DNA]</scope>
    <source>
        <strain evidence="11 12">CKOBP-6</strain>
    </source>
</reference>
<dbReference type="GO" id="GO:0000976">
    <property type="term" value="F:transcription cis-regulatory region binding"/>
    <property type="evidence" value="ECO:0007669"/>
    <property type="project" value="TreeGrafter"/>
</dbReference>
<dbReference type="InterPro" id="IPR001867">
    <property type="entry name" value="OmpR/PhoB-type_DNA-bd"/>
</dbReference>
<evidence type="ECO:0000256" key="4">
    <source>
        <dbReference type="ARBA" id="ARBA00023015"/>
    </source>
</evidence>
<name>A0A329MKM7_9BACL</name>
<dbReference type="PANTHER" id="PTHR48111">
    <property type="entry name" value="REGULATOR OF RPOS"/>
    <property type="match status" value="1"/>
</dbReference>
<keyword evidence="2 7" id="KW-0597">Phosphoprotein</keyword>
<dbReference type="PROSITE" id="PS51755">
    <property type="entry name" value="OMPR_PHOB"/>
    <property type="match status" value="1"/>
</dbReference>
<feature type="modified residue" description="4-aspartylphosphate" evidence="7">
    <location>
        <position position="54"/>
    </location>
</feature>
<evidence type="ECO:0000256" key="2">
    <source>
        <dbReference type="ARBA" id="ARBA00022553"/>
    </source>
</evidence>
<dbReference type="SUPFAM" id="SSF52172">
    <property type="entry name" value="CheY-like"/>
    <property type="match status" value="1"/>
</dbReference>
<dbReference type="Gene3D" id="1.10.10.10">
    <property type="entry name" value="Winged helix-like DNA-binding domain superfamily/Winged helix DNA-binding domain"/>
    <property type="match status" value="1"/>
</dbReference>
<evidence type="ECO:0000259" key="9">
    <source>
        <dbReference type="PROSITE" id="PS50110"/>
    </source>
</evidence>
<dbReference type="AlphaFoldDB" id="A0A329MKM7"/>
<feature type="domain" description="OmpR/PhoB-type" evidence="10">
    <location>
        <begin position="131"/>
        <end position="230"/>
    </location>
</feature>
<dbReference type="PANTHER" id="PTHR48111:SF52">
    <property type="entry name" value="TRANSCRIPTIONAL REGULATORY PROTEIN YVRH"/>
    <property type="match status" value="1"/>
</dbReference>
<dbReference type="PROSITE" id="PS50110">
    <property type="entry name" value="RESPONSE_REGULATORY"/>
    <property type="match status" value="1"/>
</dbReference>
<dbReference type="InterPro" id="IPR036388">
    <property type="entry name" value="WH-like_DNA-bd_sf"/>
</dbReference>
<dbReference type="SMART" id="SM00862">
    <property type="entry name" value="Trans_reg_C"/>
    <property type="match status" value="1"/>
</dbReference>
<dbReference type="GO" id="GO:0032993">
    <property type="term" value="C:protein-DNA complex"/>
    <property type="evidence" value="ECO:0007669"/>
    <property type="project" value="TreeGrafter"/>
</dbReference>
<keyword evidence="12" id="KW-1185">Reference proteome</keyword>
<keyword evidence="3" id="KW-0902">Two-component regulatory system</keyword>
<keyword evidence="4" id="KW-0805">Transcription regulation</keyword>
<evidence type="ECO:0000313" key="12">
    <source>
        <dbReference type="Proteomes" id="UP000250369"/>
    </source>
</evidence>
<keyword evidence="5 8" id="KW-0238">DNA-binding</keyword>
<comment type="subcellular location">
    <subcellularLocation>
        <location evidence="1">Cytoplasm</location>
    </subcellularLocation>
</comment>
<sequence>MPPSKIMIVDDEASIVELVSLYMKREGFEVVSTNDGRNVMPFIHKEKPDLIILDVLLPGLGGLDVCRAIRKTADIPIIFISCKRDDSDIIEGLAIGGDDYVTKPFSPNQLVARVKAQLRRSRFQLKYADEAHTLVFPGLEIGLSDHTVRVDGALVPLSVKEFELLSLLAKTPNRVYKIDHLYETIWGLDGLGDTRTLLVHISNLRKKIEANPAEPRFIVTVRGLGYKFNGSLSD</sequence>
<dbReference type="RefSeq" id="WP_113032087.1">
    <property type="nucleotide sequence ID" value="NZ_QMFB01000009.1"/>
</dbReference>
<accession>A0A329MKM7</accession>
<dbReference type="Proteomes" id="UP000250369">
    <property type="component" value="Unassembled WGS sequence"/>
</dbReference>
<dbReference type="FunFam" id="3.40.50.2300:FF:000001">
    <property type="entry name" value="DNA-binding response regulator PhoB"/>
    <property type="match status" value="1"/>
</dbReference>
<dbReference type="InterPro" id="IPR011006">
    <property type="entry name" value="CheY-like_superfamily"/>
</dbReference>
<dbReference type="SMART" id="SM00448">
    <property type="entry name" value="REC"/>
    <property type="match status" value="1"/>
</dbReference>
<dbReference type="CDD" id="cd00383">
    <property type="entry name" value="trans_reg_C"/>
    <property type="match status" value="1"/>
</dbReference>
<dbReference type="InterPro" id="IPR039420">
    <property type="entry name" value="WalR-like"/>
</dbReference>
<dbReference type="InterPro" id="IPR001789">
    <property type="entry name" value="Sig_transdc_resp-reg_receiver"/>
</dbReference>
<comment type="caution">
    <text evidence="11">The sequence shown here is derived from an EMBL/GenBank/DDBJ whole genome shotgun (WGS) entry which is preliminary data.</text>
</comment>
<evidence type="ECO:0000313" key="11">
    <source>
        <dbReference type="EMBL" id="RAV20190.1"/>
    </source>
</evidence>
<dbReference type="Gene3D" id="6.10.250.690">
    <property type="match status" value="1"/>
</dbReference>
<evidence type="ECO:0000256" key="8">
    <source>
        <dbReference type="PROSITE-ProRule" id="PRU01091"/>
    </source>
</evidence>
<gene>
    <name evidence="11" type="ORF">DQG23_17145</name>
</gene>
<dbReference type="GO" id="GO:0005829">
    <property type="term" value="C:cytosol"/>
    <property type="evidence" value="ECO:0007669"/>
    <property type="project" value="TreeGrafter"/>
</dbReference>
<dbReference type="FunFam" id="1.10.10.10:FF:000018">
    <property type="entry name" value="DNA-binding response regulator ResD"/>
    <property type="match status" value="1"/>
</dbReference>
<dbReference type="EMBL" id="QMFB01000009">
    <property type="protein sequence ID" value="RAV20190.1"/>
    <property type="molecule type" value="Genomic_DNA"/>
</dbReference>
<organism evidence="11 12">
    <name type="scientific">Paenibacillus contaminans</name>
    <dbReference type="NCBI Taxonomy" id="450362"/>
    <lineage>
        <taxon>Bacteria</taxon>
        <taxon>Bacillati</taxon>
        <taxon>Bacillota</taxon>
        <taxon>Bacilli</taxon>
        <taxon>Bacillales</taxon>
        <taxon>Paenibacillaceae</taxon>
        <taxon>Paenibacillus</taxon>
    </lineage>
</organism>
<proteinExistence type="predicted"/>
<protein>
    <submittedName>
        <fullName evidence="11">DNA-binding response regulator</fullName>
    </submittedName>
</protein>
<dbReference type="Pfam" id="PF00486">
    <property type="entry name" value="Trans_reg_C"/>
    <property type="match status" value="1"/>
</dbReference>
<evidence type="ECO:0000259" key="10">
    <source>
        <dbReference type="PROSITE" id="PS51755"/>
    </source>
</evidence>
<evidence type="ECO:0000256" key="3">
    <source>
        <dbReference type="ARBA" id="ARBA00023012"/>
    </source>
</evidence>
<feature type="DNA-binding region" description="OmpR/PhoB-type" evidence="8">
    <location>
        <begin position="131"/>
        <end position="230"/>
    </location>
</feature>
<evidence type="ECO:0000256" key="6">
    <source>
        <dbReference type="ARBA" id="ARBA00023163"/>
    </source>
</evidence>
<dbReference type="GO" id="GO:0006355">
    <property type="term" value="P:regulation of DNA-templated transcription"/>
    <property type="evidence" value="ECO:0007669"/>
    <property type="project" value="InterPro"/>
</dbReference>
<dbReference type="Pfam" id="PF00072">
    <property type="entry name" value="Response_reg"/>
    <property type="match status" value="1"/>
</dbReference>